<keyword evidence="4" id="KW-1015">Disulfide bond</keyword>
<keyword evidence="10" id="KW-1185">Reference proteome</keyword>
<proteinExistence type="predicted"/>
<evidence type="ECO:0000256" key="1">
    <source>
        <dbReference type="ARBA" id="ARBA00004240"/>
    </source>
</evidence>
<dbReference type="SUPFAM" id="SSF50911">
    <property type="entry name" value="Mannose 6-phosphate receptor domain"/>
    <property type="match status" value="2"/>
</dbReference>
<dbReference type="InterPro" id="IPR009011">
    <property type="entry name" value="Man6P_isomerase_rcpt-bd_dom_sf"/>
</dbReference>
<dbReference type="GO" id="GO:0005788">
    <property type="term" value="C:endoplasmic reticulum lumen"/>
    <property type="evidence" value="ECO:0007669"/>
    <property type="project" value="TreeGrafter"/>
</dbReference>
<dbReference type="InterPro" id="IPR045149">
    <property type="entry name" value="OS-9-like"/>
</dbReference>
<dbReference type="InterPro" id="IPR044865">
    <property type="entry name" value="MRH_dom"/>
</dbReference>
<evidence type="ECO:0000256" key="4">
    <source>
        <dbReference type="ARBA" id="ARBA00023157"/>
    </source>
</evidence>
<dbReference type="WBParaSite" id="Csp11.Scaffold630.g19058.t1">
    <property type="protein sequence ID" value="Csp11.Scaffold630.g19058.t1"/>
    <property type="gene ID" value="Csp11.Scaffold630.g19058"/>
</dbReference>
<dbReference type="InterPro" id="IPR012913">
    <property type="entry name" value="OS9-like_dom"/>
</dbReference>
<evidence type="ECO:0000256" key="7">
    <source>
        <dbReference type="ARBA" id="ARBA00041661"/>
    </source>
</evidence>
<organism evidence="10 11">
    <name type="scientific">Caenorhabditis tropicalis</name>
    <dbReference type="NCBI Taxonomy" id="1561998"/>
    <lineage>
        <taxon>Eukaryota</taxon>
        <taxon>Metazoa</taxon>
        <taxon>Ecdysozoa</taxon>
        <taxon>Nematoda</taxon>
        <taxon>Chromadorea</taxon>
        <taxon>Rhabditida</taxon>
        <taxon>Rhabditina</taxon>
        <taxon>Rhabditomorpha</taxon>
        <taxon>Rhabditoidea</taxon>
        <taxon>Rhabditidae</taxon>
        <taxon>Peloderinae</taxon>
        <taxon>Caenorhabditis</taxon>
    </lineage>
</organism>
<evidence type="ECO:0000256" key="5">
    <source>
        <dbReference type="ARBA" id="ARBA00037585"/>
    </source>
</evidence>
<dbReference type="FunFam" id="2.70.130.10:FF:000001">
    <property type="entry name" value="Endoplasmic reticulum lectin 1"/>
    <property type="match status" value="1"/>
</dbReference>
<evidence type="ECO:0000256" key="6">
    <source>
        <dbReference type="ARBA" id="ARBA00041108"/>
    </source>
</evidence>
<evidence type="ECO:0000313" key="10">
    <source>
        <dbReference type="Proteomes" id="UP000095282"/>
    </source>
</evidence>
<dbReference type="Proteomes" id="UP000095282">
    <property type="component" value="Unplaced"/>
</dbReference>
<dbReference type="PANTHER" id="PTHR15414:SF0">
    <property type="entry name" value="ENDOPLASMIC RETICULUM LECTIN 1"/>
    <property type="match status" value="1"/>
</dbReference>
<feature type="compositionally biased region" description="Acidic residues" evidence="8">
    <location>
        <begin position="445"/>
        <end position="466"/>
    </location>
</feature>
<dbReference type="GO" id="GO:0030968">
    <property type="term" value="P:endoplasmic reticulum unfolded protein response"/>
    <property type="evidence" value="ECO:0007669"/>
    <property type="project" value="InterPro"/>
</dbReference>
<reference evidence="11 12" key="1">
    <citation type="submission" date="2016-11" db="UniProtKB">
        <authorList>
            <consortium name="WormBaseParasite"/>
        </authorList>
    </citation>
    <scope>IDENTIFICATION</scope>
</reference>
<evidence type="ECO:0000256" key="2">
    <source>
        <dbReference type="ARBA" id="ARBA00022729"/>
    </source>
</evidence>
<dbReference type="Gene3D" id="2.70.130.10">
    <property type="entry name" value="Mannose-6-phosphate receptor binding domain"/>
    <property type="match status" value="2"/>
</dbReference>
<dbReference type="WBParaSite" id="Csp11.Scaffold630.g19058.t2">
    <property type="protein sequence ID" value="Csp11.Scaffold630.g19058.t2"/>
    <property type="gene ID" value="Csp11.Scaffold630.g19058"/>
</dbReference>
<dbReference type="AlphaFoldDB" id="A0A1I7UT17"/>
<keyword evidence="2" id="KW-0732">Signal</keyword>
<evidence type="ECO:0000259" key="9">
    <source>
        <dbReference type="PROSITE" id="PS51914"/>
    </source>
</evidence>
<comment type="subcellular location">
    <subcellularLocation>
        <location evidence="1">Endoplasmic reticulum</location>
    </subcellularLocation>
</comment>
<dbReference type="PROSITE" id="PS51914">
    <property type="entry name" value="MRH"/>
    <property type="match status" value="2"/>
</dbReference>
<name>A0A1I7UT17_9PELO</name>
<dbReference type="PANTHER" id="PTHR15414">
    <property type="entry name" value="OS-9-RELATED"/>
    <property type="match status" value="1"/>
</dbReference>
<feature type="domain" description="MRH" evidence="9">
    <location>
        <begin position="42"/>
        <end position="168"/>
    </location>
</feature>
<evidence type="ECO:0000313" key="12">
    <source>
        <dbReference type="WBParaSite" id="Csp11.Scaffold630.g19058.t2"/>
    </source>
</evidence>
<evidence type="ECO:0000313" key="11">
    <source>
        <dbReference type="WBParaSite" id="Csp11.Scaffold630.g19058.t1"/>
    </source>
</evidence>
<dbReference type="STRING" id="1561998.A0A1I7UT17"/>
<dbReference type="eggNOG" id="KOG3394">
    <property type="taxonomic scope" value="Eukaryota"/>
</dbReference>
<evidence type="ECO:0000256" key="3">
    <source>
        <dbReference type="ARBA" id="ARBA00022824"/>
    </source>
</evidence>
<comment type="function">
    <text evidence="5">Probable lectin that binds selectively to improperly folded lumenal proteins. May function in endoplasmic reticulum quality control and endoplasmic reticulum-associated degradation (ERAD) of both non-glycosylated proteins and glycoproteins.</text>
</comment>
<evidence type="ECO:0000256" key="8">
    <source>
        <dbReference type="SAM" id="MobiDB-lite"/>
    </source>
</evidence>
<sequence>MSKSNERFVCKLPHIDVDEKKPIEYDGPTAGNILETMLYKDKMCSYLVDVYWTYQVCHGRYVIQFHEDKMISGKVSRTEFYLGNFDVALTASTNEQLKPQTRRIENEDYPYYSVTYNHGTTCDVTGKPRVTDVVYICVEKVQHKILSVTEVSSCHYEIIIMTDLLCRHPEYQLSEKKDHKILCWNEDAKDEQEAKPRTLQRLDDFHDSTFRREYSIDEGEQGEHVEQEEDNIIDSKEFERIREIQNSGFFLSGEKSIVFRFKTKESLANNPTVVHHTVNRILTGEDCIVGGTGWWKYEFCYGKQIIQYHEDANGQRADILLGVFDEVLHKEWVKLDPGRRGAIKESDQIRQLNIIYTKGDICDETGAHRDVEVRIRCATADNSALAFSMHLTEPNTCQYVLTIASERFCEPLQYADDFGLIEITPIQSSSQIPSSLTREPMKVQEEEEEEDRREEEEEEEHEEAGDVEFRIHEDL</sequence>
<protein>
    <recommendedName>
        <fullName evidence="6">Endoplasmic reticulum lectin 1</fullName>
    </recommendedName>
    <alternativeName>
        <fullName evidence="7">ER lectin</fullName>
    </alternativeName>
</protein>
<feature type="domain" description="MRH" evidence="9">
    <location>
        <begin position="285"/>
        <end position="411"/>
    </location>
</feature>
<keyword evidence="3" id="KW-0256">Endoplasmic reticulum</keyword>
<feature type="region of interest" description="Disordered" evidence="8">
    <location>
        <begin position="430"/>
        <end position="475"/>
    </location>
</feature>
<dbReference type="Pfam" id="PF07915">
    <property type="entry name" value="PRKCSH"/>
    <property type="match status" value="2"/>
</dbReference>
<accession>A0A1I7UT17</accession>
<dbReference type="GO" id="GO:0030970">
    <property type="term" value="P:retrograde protein transport, ER to cytosol"/>
    <property type="evidence" value="ECO:0007669"/>
    <property type="project" value="TreeGrafter"/>
</dbReference>